<reference evidence="1 2" key="1">
    <citation type="journal article" date="2024" name="Nat. Commun.">
        <title>Phylogenomics reveals the evolutionary origins of lichenization in chlorophyte algae.</title>
        <authorList>
            <person name="Puginier C."/>
            <person name="Libourel C."/>
            <person name="Otte J."/>
            <person name="Skaloud P."/>
            <person name="Haon M."/>
            <person name="Grisel S."/>
            <person name="Petersen M."/>
            <person name="Berrin J.G."/>
            <person name="Delaux P.M."/>
            <person name="Dal Grande F."/>
            <person name="Keller J."/>
        </authorList>
    </citation>
    <scope>NUCLEOTIDE SEQUENCE [LARGE SCALE GENOMIC DNA]</scope>
    <source>
        <strain evidence="1 2">SAG 2036</strain>
    </source>
</reference>
<evidence type="ECO:0000313" key="2">
    <source>
        <dbReference type="Proteomes" id="UP001465755"/>
    </source>
</evidence>
<gene>
    <name evidence="1" type="ORF">WJX73_004436</name>
</gene>
<accession>A0AAW1P0S8</accession>
<sequence>MLEKKTTATDRGKRSKHTCITSPELQDALLHKAVPHLGLRDLAALASTCTTLCNLAYHSSAWCSTAAAFLPPLHPAPTLSQLDRTGVQQVMQRRAKARKRLSPETTACALNCPDDEGQVEQVKFSACGTRLAVVSEYFVSVFSVSEGTFLWRKSMASLKQDSWQSSNTMNRHPLIAQP</sequence>
<comment type="caution">
    <text evidence="1">The sequence shown here is derived from an EMBL/GenBank/DDBJ whole genome shotgun (WGS) entry which is preliminary data.</text>
</comment>
<protein>
    <recommendedName>
        <fullName evidence="3">F-box domain-containing protein</fullName>
    </recommendedName>
</protein>
<evidence type="ECO:0008006" key="3">
    <source>
        <dbReference type="Google" id="ProtNLM"/>
    </source>
</evidence>
<proteinExistence type="predicted"/>
<dbReference type="AlphaFoldDB" id="A0AAW1P0S8"/>
<dbReference type="Proteomes" id="UP001465755">
    <property type="component" value="Unassembled WGS sequence"/>
</dbReference>
<dbReference type="EMBL" id="JALJOQ010000071">
    <property type="protein sequence ID" value="KAK9802567.1"/>
    <property type="molecule type" value="Genomic_DNA"/>
</dbReference>
<keyword evidence="2" id="KW-1185">Reference proteome</keyword>
<evidence type="ECO:0000313" key="1">
    <source>
        <dbReference type="EMBL" id="KAK9802567.1"/>
    </source>
</evidence>
<name>A0AAW1P0S8_9CHLO</name>
<organism evidence="1 2">
    <name type="scientific">Symbiochloris irregularis</name>
    <dbReference type="NCBI Taxonomy" id="706552"/>
    <lineage>
        <taxon>Eukaryota</taxon>
        <taxon>Viridiplantae</taxon>
        <taxon>Chlorophyta</taxon>
        <taxon>core chlorophytes</taxon>
        <taxon>Trebouxiophyceae</taxon>
        <taxon>Trebouxiales</taxon>
        <taxon>Trebouxiaceae</taxon>
        <taxon>Symbiochloris</taxon>
    </lineage>
</organism>